<name>A0ABR3G6B2_9PEZI</name>
<dbReference type="Proteomes" id="UP001447188">
    <property type="component" value="Unassembled WGS sequence"/>
</dbReference>
<dbReference type="SUPFAM" id="SSF110004">
    <property type="entry name" value="Glycolipid transfer protein, GLTP"/>
    <property type="match status" value="1"/>
</dbReference>
<evidence type="ECO:0000259" key="2">
    <source>
        <dbReference type="Pfam" id="PF08718"/>
    </source>
</evidence>
<evidence type="ECO:0000313" key="3">
    <source>
        <dbReference type="EMBL" id="KAL0631491.1"/>
    </source>
</evidence>
<evidence type="ECO:0000313" key="4">
    <source>
        <dbReference type="Proteomes" id="UP001447188"/>
    </source>
</evidence>
<keyword evidence="1" id="KW-0813">Transport</keyword>
<sequence>MSDVTYFDTAKRSFKDVPVINNEIALTEFIEASESVVALFDLLGSTAFAPVQKDMTGNIKKLRDCQNADPLNPTTLQALVKNELASGKHNATEGLLWLNRGLTFTCQAIRNNHDNPTEELSASFTTAYGKTLKKHHNMFVKGVFSLAMKACPYRADFYKKLGSNQVKVSEQLEEWLTSLELCCGILGVWIEEVKW</sequence>
<dbReference type="InterPro" id="IPR036497">
    <property type="entry name" value="GLTP_sf"/>
</dbReference>
<comment type="caution">
    <text evidence="3">The sequence shown here is derived from an EMBL/GenBank/DDBJ whole genome shotgun (WGS) entry which is preliminary data.</text>
</comment>
<dbReference type="PANTHER" id="PTHR10219:SF25">
    <property type="entry name" value="PLECKSTRIN HOMOLOGY DOMAIN-CONTAINING FAMILY A MEMBER 8"/>
    <property type="match status" value="1"/>
</dbReference>
<evidence type="ECO:0000256" key="1">
    <source>
        <dbReference type="ARBA" id="ARBA00022448"/>
    </source>
</evidence>
<dbReference type="EMBL" id="JBBBZM010000242">
    <property type="protein sequence ID" value="KAL0631491.1"/>
    <property type="molecule type" value="Genomic_DNA"/>
</dbReference>
<dbReference type="PANTHER" id="PTHR10219">
    <property type="entry name" value="GLYCOLIPID TRANSFER PROTEIN-RELATED"/>
    <property type="match status" value="1"/>
</dbReference>
<accession>A0ABR3G6B2</accession>
<gene>
    <name evidence="3" type="ORF">Q9L58_009650</name>
</gene>
<proteinExistence type="predicted"/>
<dbReference type="InterPro" id="IPR014830">
    <property type="entry name" value="Glycolipid_transfer_prot_dom"/>
</dbReference>
<dbReference type="Pfam" id="PF08718">
    <property type="entry name" value="GLTP"/>
    <property type="match status" value="1"/>
</dbReference>
<dbReference type="Gene3D" id="1.10.3520.10">
    <property type="entry name" value="Glycolipid transfer protein"/>
    <property type="match status" value="1"/>
</dbReference>
<organism evidence="3 4">
    <name type="scientific">Discina gigas</name>
    <dbReference type="NCBI Taxonomy" id="1032678"/>
    <lineage>
        <taxon>Eukaryota</taxon>
        <taxon>Fungi</taxon>
        <taxon>Dikarya</taxon>
        <taxon>Ascomycota</taxon>
        <taxon>Pezizomycotina</taxon>
        <taxon>Pezizomycetes</taxon>
        <taxon>Pezizales</taxon>
        <taxon>Discinaceae</taxon>
        <taxon>Discina</taxon>
    </lineage>
</organism>
<keyword evidence="4" id="KW-1185">Reference proteome</keyword>
<reference evidence="3 4" key="1">
    <citation type="submission" date="2024-02" db="EMBL/GenBank/DDBJ databases">
        <title>Discinaceae phylogenomics.</title>
        <authorList>
            <person name="Dirks A.C."/>
            <person name="James T.Y."/>
        </authorList>
    </citation>
    <scope>NUCLEOTIDE SEQUENCE [LARGE SCALE GENOMIC DNA]</scope>
    <source>
        <strain evidence="3 4">ACD0624</strain>
    </source>
</reference>
<feature type="domain" description="Glycolipid transfer protein" evidence="2">
    <location>
        <begin position="24"/>
        <end position="162"/>
    </location>
</feature>
<protein>
    <recommendedName>
        <fullName evidence="2">Glycolipid transfer protein domain-containing protein</fullName>
    </recommendedName>
</protein>